<keyword evidence="2" id="KW-1185">Reference proteome</keyword>
<protein>
    <submittedName>
        <fullName evidence="1">Uncharacterized protein</fullName>
    </submittedName>
</protein>
<dbReference type="EMBL" id="BNJF01000004">
    <property type="protein sequence ID" value="GHO48479.1"/>
    <property type="molecule type" value="Genomic_DNA"/>
</dbReference>
<dbReference type="AlphaFoldDB" id="A0A8J3I371"/>
<dbReference type="RefSeq" id="WP_220197685.1">
    <property type="nucleotide sequence ID" value="NZ_BNJF01000004.1"/>
</dbReference>
<name>A0A8J3I371_9CHLR</name>
<reference evidence="1" key="1">
    <citation type="submission" date="2020-10" db="EMBL/GenBank/DDBJ databases">
        <title>Taxonomic study of unclassified bacteria belonging to the class Ktedonobacteria.</title>
        <authorList>
            <person name="Yabe S."/>
            <person name="Wang C.M."/>
            <person name="Zheng Y."/>
            <person name="Sakai Y."/>
            <person name="Cavaletti L."/>
            <person name="Monciardini P."/>
            <person name="Donadio S."/>
        </authorList>
    </citation>
    <scope>NUCLEOTIDE SEQUENCE</scope>
    <source>
        <strain evidence="1">SOSP1-1</strain>
    </source>
</reference>
<proteinExistence type="predicted"/>
<evidence type="ECO:0000313" key="2">
    <source>
        <dbReference type="Proteomes" id="UP000612362"/>
    </source>
</evidence>
<evidence type="ECO:0000313" key="1">
    <source>
        <dbReference type="EMBL" id="GHO48479.1"/>
    </source>
</evidence>
<gene>
    <name evidence="1" type="ORF">KSX_66420</name>
</gene>
<dbReference type="Proteomes" id="UP000612362">
    <property type="component" value="Unassembled WGS sequence"/>
</dbReference>
<organism evidence="1 2">
    <name type="scientific">Ktedonospora formicarum</name>
    <dbReference type="NCBI Taxonomy" id="2778364"/>
    <lineage>
        <taxon>Bacteria</taxon>
        <taxon>Bacillati</taxon>
        <taxon>Chloroflexota</taxon>
        <taxon>Ktedonobacteria</taxon>
        <taxon>Ktedonobacterales</taxon>
        <taxon>Ktedonobacteraceae</taxon>
        <taxon>Ktedonospora</taxon>
    </lineage>
</organism>
<accession>A0A8J3I371</accession>
<comment type="caution">
    <text evidence="1">The sequence shown here is derived from an EMBL/GenBank/DDBJ whole genome shotgun (WGS) entry which is preliminary data.</text>
</comment>
<sequence>MAFLIPADSTQLIRWVAPENGQHFHLPQLRTLLSCDIIEICQLPTPSLILVIDDEGKFAPRPRNERATRLVGFAPPSQIVTQMLALREAGVHLIWTGETLTDLTTEVDWIAGDALLCCSEEIR</sequence>